<keyword evidence="4 6" id="KW-0808">Transferase</keyword>
<comment type="cofactor">
    <cofactor evidence="1 6">
        <name>pyridoxal 5'-phosphate</name>
        <dbReference type="ChEBI" id="CHEBI:597326"/>
    </cofactor>
</comment>
<comment type="similarity">
    <text evidence="2 6">Belongs to the class-I pyridoxal-phosphate-dependent aminotransferase family.</text>
</comment>
<evidence type="ECO:0000313" key="8">
    <source>
        <dbReference type="EMBL" id="RNL39058.1"/>
    </source>
</evidence>
<evidence type="ECO:0000256" key="4">
    <source>
        <dbReference type="ARBA" id="ARBA00022679"/>
    </source>
</evidence>
<gene>
    <name evidence="8" type="ORF">DMP06_08000</name>
</gene>
<keyword evidence="5" id="KW-0663">Pyridoxal phosphate</keyword>
<accession>A0A3N0AWJ1</accession>
<dbReference type="Proteomes" id="UP000269591">
    <property type="component" value="Unassembled WGS sequence"/>
</dbReference>
<dbReference type="InterPro" id="IPR015422">
    <property type="entry name" value="PyrdxlP-dep_Trfase_small"/>
</dbReference>
<evidence type="ECO:0000256" key="6">
    <source>
        <dbReference type="RuleBase" id="RU000481"/>
    </source>
</evidence>
<dbReference type="CDD" id="cd00609">
    <property type="entry name" value="AAT_like"/>
    <property type="match status" value="1"/>
</dbReference>
<dbReference type="AlphaFoldDB" id="A0A3N0AWJ1"/>
<evidence type="ECO:0000256" key="5">
    <source>
        <dbReference type="ARBA" id="ARBA00022898"/>
    </source>
</evidence>
<dbReference type="RefSeq" id="WP_123209213.1">
    <property type="nucleotide sequence ID" value="NZ_JBHTHO010000017.1"/>
</dbReference>
<proteinExistence type="inferred from homology"/>
<comment type="caution">
    <text evidence="8">The sequence shown here is derived from an EMBL/GenBank/DDBJ whole genome shotgun (WGS) entry which is preliminary data.</text>
</comment>
<dbReference type="Gene3D" id="3.90.1150.10">
    <property type="entry name" value="Aspartate Aminotransferase, domain 1"/>
    <property type="match status" value="1"/>
</dbReference>
<dbReference type="InterPro" id="IPR015424">
    <property type="entry name" value="PyrdxlP-dep_Trfase"/>
</dbReference>
<feature type="domain" description="Aminotransferase class I/classII large" evidence="7">
    <location>
        <begin position="30"/>
        <end position="375"/>
    </location>
</feature>
<dbReference type="PANTHER" id="PTHR46383:SF3">
    <property type="entry name" value="ASPARTATE AMINOTRANSFERASE-RELATED"/>
    <property type="match status" value="1"/>
</dbReference>
<dbReference type="Pfam" id="PF00155">
    <property type="entry name" value="Aminotran_1_2"/>
    <property type="match status" value="1"/>
</dbReference>
<evidence type="ECO:0000259" key="7">
    <source>
        <dbReference type="Pfam" id="PF00155"/>
    </source>
</evidence>
<protein>
    <recommendedName>
        <fullName evidence="6">Aminotransferase</fullName>
        <ecNumber evidence="6">2.6.1.-</ecNumber>
    </recommendedName>
</protein>
<dbReference type="GO" id="GO:0006520">
    <property type="term" value="P:amino acid metabolic process"/>
    <property type="evidence" value="ECO:0007669"/>
    <property type="project" value="InterPro"/>
</dbReference>
<dbReference type="SUPFAM" id="SSF53383">
    <property type="entry name" value="PLP-dependent transferases"/>
    <property type="match status" value="1"/>
</dbReference>
<dbReference type="InterPro" id="IPR015421">
    <property type="entry name" value="PyrdxlP-dep_Trfase_major"/>
</dbReference>
<evidence type="ECO:0000256" key="2">
    <source>
        <dbReference type="ARBA" id="ARBA00007441"/>
    </source>
</evidence>
<dbReference type="InterPro" id="IPR050596">
    <property type="entry name" value="AspAT/PAT-like"/>
</dbReference>
<evidence type="ECO:0000256" key="1">
    <source>
        <dbReference type="ARBA" id="ARBA00001933"/>
    </source>
</evidence>
<dbReference type="InterPro" id="IPR004839">
    <property type="entry name" value="Aminotransferase_I/II_large"/>
</dbReference>
<dbReference type="PANTHER" id="PTHR46383">
    <property type="entry name" value="ASPARTATE AMINOTRANSFERASE"/>
    <property type="match status" value="1"/>
</dbReference>
<name>A0A3N0AWJ1_9ACTN</name>
<dbReference type="Gene3D" id="3.40.640.10">
    <property type="entry name" value="Type I PLP-dependent aspartate aminotransferase-like (Major domain)"/>
    <property type="match status" value="1"/>
</dbReference>
<dbReference type="OrthoDB" id="9763453at2"/>
<dbReference type="EC" id="2.6.1.-" evidence="6"/>
<keyword evidence="3 6" id="KW-0032">Aminotransferase</keyword>
<dbReference type="PROSITE" id="PS00105">
    <property type="entry name" value="AA_TRANSFER_CLASS_1"/>
    <property type="match status" value="1"/>
</dbReference>
<organism evidence="8 9">
    <name type="scientific">Slackia equolifaciens</name>
    <dbReference type="NCBI Taxonomy" id="498718"/>
    <lineage>
        <taxon>Bacteria</taxon>
        <taxon>Bacillati</taxon>
        <taxon>Actinomycetota</taxon>
        <taxon>Coriobacteriia</taxon>
        <taxon>Eggerthellales</taxon>
        <taxon>Eggerthellaceae</taxon>
        <taxon>Slackia</taxon>
    </lineage>
</organism>
<evidence type="ECO:0000313" key="9">
    <source>
        <dbReference type="Proteomes" id="UP000269591"/>
    </source>
</evidence>
<dbReference type="EMBL" id="QIBX01000014">
    <property type="protein sequence ID" value="RNL39058.1"/>
    <property type="molecule type" value="Genomic_DNA"/>
</dbReference>
<keyword evidence="9" id="KW-1185">Reference proteome</keyword>
<dbReference type="GO" id="GO:0030170">
    <property type="term" value="F:pyridoxal phosphate binding"/>
    <property type="evidence" value="ECO:0007669"/>
    <property type="project" value="InterPro"/>
</dbReference>
<dbReference type="InterPro" id="IPR004838">
    <property type="entry name" value="NHTrfase_class1_PyrdxlP-BS"/>
</dbReference>
<dbReference type="GO" id="GO:0008483">
    <property type="term" value="F:transaminase activity"/>
    <property type="evidence" value="ECO:0007669"/>
    <property type="project" value="UniProtKB-KW"/>
</dbReference>
<dbReference type="FunFam" id="3.40.640.10:FF:000033">
    <property type="entry name" value="Aspartate aminotransferase"/>
    <property type="match status" value="1"/>
</dbReference>
<evidence type="ECO:0000256" key="3">
    <source>
        <dbReference type="ARBA" id="ARBA00022576"/>
    </source>
</evidence>
<reference evidence="9" key="1">
    <citation type="submission" date="2018-05" db="EMBL/GenBank/DDBJ databases">
        <title>Genome Sequencing of selected type strains of the family Eggerthellaceae.</title>
        <authorList>
            <person name="Danylec N."/>
            <person name="Stoll D.A."/>
            <person name="Doetsch A."/>
            <person name="Huch M."/>
        </authorList>
    </citation>
    <scope>NUCLEOTIDE SEQUENCE [LARGE SCALE GENOMIC DNA]</scope>
    <source>
        <strain evidence="9">DSM 24851</strain>
    </source>
</reference>
<sequence>MPLTLNSTLDSLKPSGIRRFSAMAKATPGCISLTLGEPDGNTDEAVKLQVTADLAANLTHYPANNGQPYLREAIAAHMRDVRGLAALGYTPDEIVVTSGATEALFAALSTMLNPGDEVIIPAPAYILYESIATLSRATPVFMDTCPAGFQITRDMLTAAATDRTKAIIITSPNNPTGCVLSEDSLDAVADFARERDVFVICDDVYGRLVYAEGFQSFAARHPELRDRIVVCDSFSKPYAMTGWRLGWIAADASFIAQAAKMHQYMVSSVPSFVQHAAVAALESDIEPALEVYQERRDLVLRRLNEIGLPVNRPDGAFYAFPSIERFGLTSEEFCERLIKEAGVALVPGALFGAEGYVRLSYCCSMDDIAEGLNRLETFVRTLEN</sequence>